<dbReference type="Pfam" id="PF13580">
    <property type="entry name" value="SIS_2"/>
    <property type="match status" value="1"/>
</dbReference>
<dbReference type="NCBIfam" id="NF002805">
    <property type="entry name" value="PRK02947.1"/>
    <property type="match status" value="1"/>
</dbReference>
<dbReference type="InterPro" id="IPR035472">
    <property type="entry name" value="RpiR-like_SIS"/>
</dbReference>
<accession>A0ABZ1BR22</accession>
<evidence type="ECO:0000259" key="1">
    <source>
        <dbReference type="PROSITE" id="PS51464"/>
    </source>
</evidence>
<organism evidence="2 3">
    <name type="scientific">Geochorda subterranea</name>
    <dbReference type="NCBI Taxonomy" id="3109564"/>
    <lineage>
        <taxon>Bacteria</taxon>
        <taxon>Bacillati</taxon>
        <taxon>Bacillota</taxon>
        <taxon>Limnochordia</taxon>
        <taxon>Limnochordales</taxon>
        <taxon>Geochordaceae</taxon>
        <taxon>Geochorda</taxon>
    </lineage>
</organism>
<feature type="domain" description="SIS" evidence="1">
    <location>
        <begin position="39"/>
        <end position="222"/>
    </location>
</feature>
<gene>
    <name evidence="2" type="ORF">VLY81_02465</name>
</gene>
<dbReference type="RefSeq" id="WP_324669449.1">
    <property type="nucleotide sequence ID" value="NZ_CP141614.1"/>
</dbReference>
<dbReference type="CDD" id="cd05013">
    <property type="entry name" value="SIS_RpiR"/>
    <property type="match status" value="1"/>
</dbReference>
<dbReference type="Gene3D" id="3.40.50.10490">
    <property type="entry name" value="Glucose-6-phosphate isomerase like protein, domain 1"/>
    <property type="match status" value="1"/>
</dbReference>
<dbReference type="EMBL" id="CP141614">
    <property type="protein sequence ID" value="WRP15060.1"/>
    <property type="molecule type" value="Genomic_DNA"/>
</dbReference>
<reference evidence="3" key="1">
    <citation type="submission" date="2023-12" db="EMBL/GenBank/DDBJ databases">
        <title>Novel isolates from deep terrestrial aquifers shed light on the physiology and ecology of the class Limnochordia.</title>
        <authorList>
            <person name="Karnachuk O.V."/>
            <person name="Lukina A.P."/>
            <person name="Avakyan M.R."/>
            <person name="Kadnikov V."/>
            <person name="Begmatov S."/>
            <person name="Beletsky A.V."/>
            <person name="Mardanov A.V."/>
            <person name="Ravin N.V."/>
        </authorList>
    </citation>
    <scope>NUCLEOTIDE SEQUENCE [LARGE SCALE GENOMIC DNA]</scope>
    <source>
        <strain evidence="3">LN</strain>
    </source>
</reference>
<name>A0ABZ1BR22_9FIRM</name>
<proteinExistence type="predicted"/>
<sequence>MQGPTQQSKGQTYLRSAEEVLARIRQSQGEAIGQAARRMAGAIAAGRAVFVFGSGHSVLPVLDVFPRYGGFVGFYPLADPRLMWHFPIGPGGARELLWLERQEGYVANFLKSHPLGAGDVVLVFSHGGLNAAPVEVALAGRQRGASVVAATSVANARTHRATHSSGKRLADVADVVIDNCVPPEDAVVRIDGWPYPVSAVSTVAFVAIAQSLVAETAARLAAMGVVKESFVSPNVEGVEPGHNEQVFEEFAAWVRGLASSTPR</sequence>
<dbReference type="SUPFAM" id="SSF53697">
    <property type="entry name" value="SIS domain"/>
    <property type="match status" value="1"/>
</dbReference>
<dbReference type="InterPro" id="IPR001347">
    <property type="entry name" value="SIS_dom"/>
</dbReference>
<evidence type="ECO:0000313" key="2">
    <source>
        <dbReference type="EMBL" id="WRP15060.1"/>
    </source>
</evidence>
<keyword evidence="3" id="KW-1185">Reference proteome</keyword>
<dbReference type="PROSITE" id="PS51464">
    <property type="entry name" value="SIS"/>
    <property type="match status" value="1"/>
</dbReference>
<dbReference type="Proteomes" id="UP001333102">
    <property type="component" value="Chromosome"/>
</dbReference>
<dbReference type="InterPro" id="IPR046348">
    <property type="entry name" value="SIS_dom_sf"/>
</dbReference>
<evidence type="ECO:0000313" key="3">
    <source>
        <dbReference type="Proteomes" id="UP001333102"/>
    </source>
</evidence>
<protein>
    <submittedName>
        <fullName evidence="2">SIS domain-containing protein</fullName>
    </submittedName>
</protein>